<reference evidence="2" key="1">
    <citation type="submission" date="2022-01" db="EMBL/GenBank/DDBJ databases">
        <authorList>
            <person name="King R."/>
        </authorList>
    </citation>
    <scope>NUCLEOTIDE SEQUENCE</scope>
</reference>
<accession>A0A9P0CLP7</accession>
<feature type="compositionally biased region" description="Low complexity" evidence="1">
    <location>
        <begin position="43"/>
        <end position="60"/>
    </location>
</feature>
<evidence type="ECO:0000313" key="3">
    <source>
        <dbReference type="Proteomes" id="UP001153636"/>
    </source>
</evidence>
<protein>
    <submittedName>
        <fullName evidence="2">Uncharacterized protein</fullName>
    </submittedName>
</protein>
<organism evidence="2 3">
    <name type="scientific">Psylliodes chrysocephalus</name>
    <dbReference type="NCBI Taxonomy" id="3402493"/>
    <lineage>
        <taxon>Eukaryota</taxon>
        <taxon>Metazoa</taxon>
        <taxon>Ecdysozoa</taxon>
        <taxon>Arthropoda</taxon>
        <taxon>Hexapoda</taxon>
        <taxon>Insecta</taxon>
        <taxon>Pterygota</taxon>
        <taxon>Neoptera</taxon>
        <taxon>Endopterygota</taxon>
        <taxon>Coleoptera</taxon>
        <taxon>Polyphaga</taxon>
        <taxon>Cucujiformia</taxon>
        <taxon>Chrysomeloidea</taxon>
        <taxon>Chrysomelidae</taxon>
        <taxon>Galerucinae</taxon>
        <taxon>Alticini</taxon>
        <taxon>Psylliodes</taxon>
    </lineage>
</organism>
<dbReference type="Proteomes" id="UP001153636">
    <property type="component" value="Chromosome 2"/>
</dbReference>
<proteinExistence type="predicted"/>
<sequence length="188" mass="21142">MVLPAAMILSGLPQEQFTEDLGFIFSQGNSLLKSPEISPPTSPRSSSPAESGISSSSSISSISSISSASCASYVSTVSERSLSLDYYLEVIDQLEQRFLVSKLVDFPHFLNFGTIEKKIKYENRNLIDLYNNIKTGSWTLQPTILQKGVKNFFENRSQMSRLDGAHIPPHNMKKCRHWDCGYEEPEYY</sequence>
<name>A0A9P0CLP7_9CUCU</name>
<evidence type="ECO:0000256" key="1">
    <source>
        <dbReference type="SAM" id="MobiDB-lite"/>
    </source>
</evidence>
<keyword evidence="3" id="KW-1185">Reference proteome</keyword>
<dbReference type="AlphaFoldDB" id="A0A9P0CLP7"/>
<evidence type="ECO:0000313" key="2">
    <source>
        <dbReference type="EMBL" id="CAH1105687.1"/>
    </source>
</evidence>
<feature type="region of interest" description="Disordered" evidence="1">
    <location>
        <begin position="34"/>
        <end position="60"/>
    </location>
</feature>
<gene>
    <name evidence="2" type="ORF">PSYICH_LOCUS7067</name>
</gene>
<dbReference type="EMBL" id="OV651814">
    <property type="protein sequence ID" value="CAH1105687.1"/>
    <property type="molecule type" value="Genomic_DNA"/>
</dbReference>
<dbReference type="OrthoDB" id="6819088at2759"/>